<dbReference type="PANTHER" id="PTHR28524:SF3">
    <property type="entry name" value="SUCCINATE DEHYDROGENASE ASSEMBLY FACTOR 4, MITOCHONDRIAL"/>
    <property type="match status" value="1"/>
</dbReference>
<dbReference type="InterPro" id="IPR012875">
    <property type="entry name" value="SDHF4"/>
</dbReference>
<name>A0A9N9DI91_9GLOM</name>
<evidence type="ECO:0000256" key="3">
    <source>
        <dbReference type="SAM" id="MobiDB-lite"/>
    </source>
</evidence>
<dbReference type="Pfam" id="PF07896">
    <property type="entry name" value="DUF1674"/>
    <property type="match status" value="1"/>
</dbReference>
<feature type="compositionally biased region" description="Basic and acidic residues" evidence="3">
    <location>
        <begin position="72"/>
        <end position="90"/>
    </location>
</feature>
<evidence type="ECO:0000256" key="1">
    <source>
        <dbReference type="ARBA" id="ARBA00005701"/>
    </source>
</evidence>
<dbReference type="AlphaFoldDB" id="A0A9N9DI91"/>
<dbReference type="GO" id="GO:0034553">
    <property type="term" value="P:mitochondrial respiratory chain complex II assembly"/>
    <property type="evidence" value="ECO:0007669"/>
    <property type="project" value="TreeGrafter"/>
</dbReference>
<dbReference type="GO" id="GO:0005739">
    <property type="term" value="C:mitochondrion"/>
    <property type="evidence" value="ECO:0007669"/>
    <property type="project" value="TreeGrafter"/>
</dbReference>
<proteinExistence type="inferred from homology"/>
<dbReference type="PANTHER" id="PTHR28524">
    <property type="entry name" value="SUCCINATE DEHYDROGENASE ASSEMBLY FACTOR 4, MITOCHONDRIAL"/>
    <property type="match status" value="1"/>
</dbReference>
<accession>A0A9N9DI91</accession>
<evidence type="ECO:0000256" key="2">
    <source>
        <dbReference type="ARBA" id="ARBA00022170"/>
    </source>
</evidence>
<comment type="caution">
    <text evidence="4">The sequence shown here is derived from an EMBL/GenBank/DDBJ whole genome shotgun (WGS) entry which is preliminary data.</text>
</comment>
<feature type="region of interest" description="Disordered" evidence="3">
    <location>
        <begin position="72"/>
        <end position="119"/>
    </location>
</feature>
<dbReference type="OrthoDB" id="201362at2759"/>
<keyword evidence="5" id="KW-1185">Reference proteome</keyword>
<evidence type="ECO:0000313" key="4">
    <source>
        <dbReference type="EMBL" id="CAG8636664.1"/>
    </source>
</evidence>
<evidence type="ECO:0000313" key="5">
    <source>
        <dbReference type="Proteomes" id="UP000789759"/>
    </source>
</evidence>
<comment type="similarity">
    <text evidence="1">Belongs to the SDHAF4 family.</text>
</comment>
<dbReference type="Proteomes" id="UP000789759">
    <property type="component" value="Unassembled WGS sequence"/>
</dbReference>
<dbReference type="EMBL" id="CAJVQA010006231">
    <property type="protein sequence ID" value="CAG8636664.1"/>
    <property type="molecule type" value="Genomic_DNA"/>
</dbReference>
<protein>
    <recommendedName>
        <fullName evidence="2">Succinate dehydrogenase assembly factor 4, mitochondrial</fullName>
    </recommendedName>
</protein>
<organism evidence="4 5">
    <name type="scientific">Cetraspora pellucida</name>
    <dbReference type="NCBI Taxonomy" id="1433469"/>
    <lineage>
        <taxon>Eukaryota</taxon>
        <taxon>Fungi</taxon>
        <taxon>Fungi incertae sedis</taxon>
        <taxon>Mucoromycota</taxon>
        <taxon>Glomeromycotina</taxon>
        <taxon>Glomeromycetes</taxon>
        <taxon>Diversisporales</taxon>
        <taxon>Gigasporaceae</taxon>
        <taxon>Cetraspora</taxon>
    </lineage>
</organism>
<sequence length="119" mass="13560">MNLTTRRLLSSSQTTMRTISHFFRSYTADPPFRRPGPIPLGDPKEQKEFEELVRKNQGSFTSTTMAIEEEELQAHPDVREKPPPQFEGEKNPITGEIGGPKQDPLKHGDWSYGSRVTDF</sequence>
<gene>
    <name evidence="4" type="ORF">CPELLU_LOCUS8655</name>
</gene>
<reference evidence="4" key="1">
    <citation type="submission" date="2021-06" db="EMBL/GenBank/DDBJ databases">
        <authorList>
            <person name="Kallberg Y."/>
            <person name="Tangrot J."/>
            <person name="Rosling A."/>
        </authorList>
    </citation>
    <scope>NUCLEOTIDE SEQUENCE</scope>
    <source>
        <strain evidence="4">FL966</strain>
    </source>
</reference>